<protein>
    <submittedName>
        <fullName evidence="5">Glycosyltransferase</fullName>
        <ecNumber evidence="5">2.4.-.-</ecNumber>
    </submittedName>
</protein>
<dbReference type="RefSeq" id="WP_244819276.1">
    <property type="nucleotide sequence ID" value="NZ_CP112998.1"/>
</dbReference>
<evidence type="ECO:0000256" key="3">
    <source>
        <dbReference type="ARBA" id="ARBA00022679"/>
    </source>
</evidence>
<name>A0A9E8NFH2_9BACT</name>
<dbReference type="KEGG" id="dpf:ON006_06595"/>
<feature type="transmembrane region" description="Helical" evidence="4">
    <location>
        <begin position="322"/>
        <end position="341"/>
    </location>
</feature>
<dbReference type="Pfam" id="PF13641">
    <property type="entry name" value="Glyco_tranf_2_3"/>
    <property type="match status" value="1"/>
</dbReference>
<accession>A0A9E8NFH2</accession>
<dbReference type="PANTHER" id="PTHR43630:SF1">
    <property type="entry name" value="POLY-BETA-1,6-N-ACETYL-D-GLUCOSAMINE SYNTHASE"/>
    <property type="match status" value="1"/>
</dbReference>
<dbReference type="EC" id="2.4.-.-" evidence="5"/>
<dbReference type="Gene3D" id="3.90.550.10">
    <property type="entry name" value="Spore Coat Polysaccharide Biosynthesis Protein SpsA, Chain A"/>
    <property type="match status" value="1"/>
</dbReference>
<dbReference type="InterPro" id="IPR029044">
    <property type="entry name" value="Nucleotide-diphossugar_trans"/>
</dbReference>
<keyword evidence="4" id="KW-1133">Transmembrane helix</keyword>
<keyword evidence="4" id="KW-0472">Membrane</keyword>
<keyword evidence="2 5" id="KW-0328">Glycosyltransferase</keyword>
<feature type="transmembrane region" description="Helical" evidence="4">
    <location>
        <begin position="6"/>
        <end position="29"/>
    </location>
</feature>
<comment type="similarity">
    <text evidence="1">Belongs to the glycosyltransferase 2 family.</text>
</comment>
<evidence type="ECO:0000256" key="2">
    <source>
        <dbReference type="ARBA" id="ARBA00022676"/>
    </source>
</evidence>
<organism evidence="5 6">
    <name type="scientific">Dyadobacter pollutisoli</name>
    <dbReference type="NCBI Taxonomy" id="2910158"/>
    <lineage>
        <taxon>Bacteria</taxon>
        <taxon>Pseudomonadati</taxon>
        <taxon>Bacteroidota</taxon>
        <taxon>Cytophagia</taxon>
        <taxon>Cytophagales</taxon>
        <taxon>Spirosomataceae</taxon>
        <taxon>Dyadobacter</taxon>
    </lineage>
</organism>
<evidence type="ECO:0000256" key="4">
    <source>
        <dbReference type="SAM" id="Phobius"/>
    </source>
</evidence>
<evidence type="ECO:0000313" key="5">
    <source>
        <dbReference type="EMBL" id="WAC13616.1"/>
    </source>
</evidence>
<keyword evidence="6" id="KW-1185">Reference proteome</keyword>
<keyword evidence="3 5" id="KW-0808">Transferase</keyword>
<feature type="transmembrane region" description="Helical" evidence="4">
    <location>
        <begin position="293"/>
        <end position="315"/>
    </location>
</feature>
<dbReference type="PANTHER" id="PTHR43630">
    <property type="entry name" value="POLY-BETA-1,6-N-ACETYL-D-GLUCOSAMINE SYNTHASE"/>
    <property type="match status" value="1"/>
</dbReference>
<dbReference type="AlphaFoldDB" id="A0A9E8NFH2"/>
<dbReference type="Proteomes" id="UP001164653">
    <property type="component" value="Chromosome"/>
</dbReference>
<evidence type="ECO:0000256" key="1">
    <source>
        <dbReference type="ARBA" id="ARBA00006739"/>
    </source>
</evidence>
<reference evidence="5" key="1">
    <citation type="submission" date="2022-11" db="EMBL/GenBank/DDBJ databases">
        <title>Dyadobacter pollutisoli sp. nov., isolated from plastic dumped soil.</title>
        <authorList>
            <person name="Kim J.M."/>
            <person name="Kim K.R."/>
            <person name="Lee J.K."/>
            <person name="Hao L."/>
            <person name="Jeon C.O."/>
        </authorList>
    </citation>
    <scope>NUCLEOTIDE SEQUENCE</scope>
    <source>
        <strain evidence="5">U1</strain>
    </source>
</reference>
<dbReference type="SUPFAM" id="SSF53448">
    <property type="entry name" value="Nucleotide-diphospho-sugar transferases"/>
    <property type="match status" value="1"/>
</dbReference>
<proteinExistence type="inferred from homology"/>
<dbReference type="GO" id="GO:0016757">
    <property type="term" value="F:glycosyltransferase activity"/>
    <property type="evidence" value="ECO:0007669"/>
    <property type="project" value="UniProtKB-KW"/>
</dbReference>
<feature type="transmembrane region" description="Helical" evidence="4">
    <location>
        <begin position="269"/>
        <end position="287"/>
    </location>
</feature>
<gene>
    <name evidence="5" type="ORF">ON006_06595</name>
</gene>
<keyword evidence="4" id="KW-0812">Transmembrane</keyword>
<dbReference type="EMBL" id="CP112998">
    <property type="protein sequence ID" value="WAC13616.1"/>
    <property type="molecule type" value="Genomic_DNA"/>
</dbReference>
<evidence type="ECO:0000313" key="6">
    <source>
        <dbReference type="Proteomes" id="UP001164653"/>
    </source>
</evidence>
<sequence>MKIVEGIWLLIQFLIWFNLVFPVILLLIYSIRGGEKQQPGKNNVTDLPDYGIIVTAYEYTQQLPAVVASLLELNYEQYHIYVVADKCDISDLHFPVDKVLLLRPEQVLGSNTRSHFYAIKHFIRPHSHLTIIDSDNLTDPQYLNELNTYFSAGFQAVQGVREAKNLDSTYACLDAGRDIYYHFYDGKILFGAGSSATLAGSGMAFSTALYKECLGHLDVTGAGFDKVLQEGIVTRKYRIAFTGKAIVYDEKTTGSDQLVKQRARWINTWFKYFALGFKIFFSGLANLNWNQVLFGLVLLRPPLFIFLILSVFFMLINLFISIPVVIAWFVGLCVFVTGFYISLRRSHTDPRIYQSLVNIPKFIAFQLLALLNARKANQISVATRSGQTDHKQL</sequence>